<proteinExistence type="predicted"/>
<dbReference type="PANTHER" id="PTHR42910:SF1">
    <property type="entry name" value="MAJOR FACILITATOR SUPERFAMILY (MFS) PROFILE DOMAIN-CONTAINING PROTEIN"/>
    <property type="match status" value="1"/>
</dbReference>
<gene>
    <name evidence="6" type="ORF">EG849_14810</name>
</gene>
<dbReference type="InterPro" id="IPR020846">
    <property type="entry name" value="MFS_dom"/>
</dbReference>
<dbReference type="SUPFAM" id="SSF103473">
    <property type="entry name" value="MFS general substrate transporter"/>
    <property type="match status" value="1"/>
</dbReference>
<dbReference type="CDD" id="cd17324">
    <property type="entry name" value="MFS_NepI_like"/>
    <property type="match status" value="1"/>
</dbReference>
<evidence type="ECO:0000256" key="2">
    <source>
        <dbReference type="ARBA" id="ARBA00022989"/>
    </source>
</evidence>
<name>A0A3P3W0X7_9FLAO</name>
<reference evidence="6 7" key="1">
    <citation type="submission" date="2018-11" db="EMBL/GenBank/DDBJ databases">
        <title>Flavobacterium sp. nov., YIM 102600 draft genome.</title>
        <authorList>
            <person name="Li G."/>
            <person name="Jiang Y."/>
        </authorList>
    </citation>
    <scope>NUCLEOTIDE SEQUENCE [LARGE SCALE GENOMIC DNA]</scope>
    <source>
        <strain evidence="6 7">YIM 102600</strain>
    </source>
</reference>
<feature type="transmembrane region" description="Helical" evidence="4">
    <location>
        <begin position="161"/>
        <end position="182"/>
    </location>
</feature>
<dbReference type="AlphaFoldDB" id="A0A3P3W0X7"/>
<feature type="transmembrane region" description="Helical" evidence="4">
    <location>
        <begin position="47"/>
        <end position="64"/>
    </location>
</feature>
<feature type="transmembrane region" description="Helical" evidence="4">
    <location>
        <begin position="336"/>
        <end position="354"/>
    </location>
</feature>
<evidence type="ECO:0000256" key="4">
    <source>
        <dbReference type="SAM" id="Phobius"/>
    </source>
</evidence>
<evidence type="ECO:0000313" key="7">
    <source>
        <dbReference type="Proteomes" id="UP000271937"/>
    </source>
</evidence>
<feature type="transmembrane region" description="Helical" evidence="4">
    <location>
        <begin position="100"/>
        <end position="121"/>
    </location>
</feature>
<keyword evidence="7" id="KW-1185">Reference proteome</keyword>
<keyword evidence="2 4" id="KW-1133">Transmembrane helix</keyword>
<dbReference type="PROSITE" id="PS50850">
    <property type="entry name" value="MFS"/>
    <property type="match status" value="1"/>
</dbReference>
<feature type="transmembrane region" description="Helical" evidence="4">
    <location>
        <begin position="133"/>
        <end position="155"/>
    </location>
</feature>
<feature type="transmembrane region" description="Helical" evidence="4">
    <location>
        <begin position="366"/>
        <end position="384"/>
    </location>
</feature>
<feature type="transmembrane region" description="Helical" evidence="4">
    <location>
        <begin position="277"/>
        <end position="294"/>
    </location>
</feature>
<dbReference type="Gene3D" id="1.20.1250.20">
    <property type="entry name" value="MFS general substrate transporter like domains"/>
    <property type="match status" value="1"/>
</dbReference>
<feature type="transmembrane region" description="Helical" evidence="4">
    <location>
        <begin position="9"/>
        <end position="27"/>
    </location>
</feature>
<protein>
    <submittedName>
        <fullName evidence="6">MFS transporter</fullName>
    </submittedName>
</protein>
<dbReference type="PANTHER" id="PTHR42910">
    <property type="entry name" value="TRANSPORTER SCO4007-RELATED"/>
    <property type="match status" value="1"/>
</dbReference>
<dbReference type="GO" id="GO:0022857">
    <property type="term" value="F:transmembrane transporter activity"/>
    <property type="evidence" value="ECO:0007669"/>
    <property type="project" value="InterPro"/>
</dbReference>
<dbReference type="Proteomes" id="UP000271937">
    <property type="component" value="Unassembled WGS sequence"/>
</dbReference>
<accession>A0A3P3W0X7</accession>
<comment type="caution">
    <text evidence="6">The sequence shown here is derived from an EMBL/GenBank/DDBJ whole genome shotgun (WGS) entry which is preliminary data.</text>
</comment>
<dbReference type="RefSeq" id="WP_125014117.1">
    <property type="nucleotide sequence ID" value="NZ_RQVR01000027.1"/>
</dbReference>
<sequence length="388" mass="42285">MENKSLSKAQITIMAIASGVCVANIYYNQPVLKDIAKSLNTTEANVGLISVLAQAGYGFGLFFITPLGDKVNRKKLILGLQGLLIFALVGMVFFESRFGIFTMSLIIGICSVAAQVILPMAASLEKNNQAKTISFIFSGILIGILAARVFAGTIAEWFGWHYVYAISAVMVLGTTLMVHLSLPNVKQEFTGNYLSLLKSALQQIQRFAILRRSTLLGALIFGVFCSFWTTLTFHLSGAPFHYGTDTIGLFGILAIAGALLAPYFGRWVDGDNAAKSQLFSVGMLLASVIMLNVLPHSLWAIIIAVLLLDVGVQATQLVNIATIYTLDEKANSRINTIYMTSYFIGGALGTFIGVQCWKLGGWTLVTWQLILWSVLAFLVAFWSFKKSK</sequence>
<dbReference type="InterPro" id="IPR011701">
    <property type="entry name" value="MFS"/>
</dbReference>
<feature type="transmembrane region" description="Helical" evidence="4">
    <location>
        <begin position="300"/>
        <end position="324"/>
    </location>
</feature>
<dbReference type="InterPro" id="IPR036259">
    <property type="entry name" value="MFS_trans_sf"/>
</dbReference>
<evidence type="ECO:0000313" key="6">
    <source>
        <dbReference type="EMBL" id="RRJ88137.1"/>
    </source>
</evidence>
<evidence type="ECO:0000259" key="5">
    <source>
        <dbReference type="PROSITE" id="PS50850"/>
    </source>
</evidence>
<organism evidence="6 7">
    <name type="scientific">Flavobacterium macacae</name>
    <dbReference type="NCBI Taxonomy" id="2488993"/>
    <lineage>
        <taxon>Bacteria</taxon>
        <taxon>Pseudomonadati</taxon>
        <taxon>Bacteroidota</taxon>
        <taxon>Flavobacteriia</taxon>
        <taxon>Flavobacteriales</taxon>
        <taxon>Flavobacteriaceae</taxon>
        <taxon>Flavobacterium</taxon>
    </lineage>
</organism>
<feature type="transmembrane region" description="Helical" evidence="4">
    <location>
        <begin position="215"/>
        <end position="235"/>
    </location>
</feature>
<feature type="transmembrane region" description="Helical" evidence="4">
    <location>
        <begin position="247"/>
        <end position="265"/>
    </location>
</feature>
<dbReference type="EMBL" id="RQVR01000027">
    <property type="protein sequence ID" value="RRJ88137.1"/>
    <property type="molecule type" value="Genomic_DNA"/>
</dbReference>
<evidence type="ECO:0000256" key="3">
    <source>
        <dbReference type="ARBA" id="ARBA00023136"/>
    </source>
</evidence>
<dbReference type="Pfam" id="PF07690">
    <property type="entry name" value="MFS_1"/>
    <property type="match status" value="1"/>
</dbReference>
<evidence type="ECO:0000256" key="1">
    <source>
        <dbReference type="ARBA" id="ARBA00022692"/>
    </source>
</evidence>
<dbReference type="OrthoDB" id="9815356at2"/>
<feature type="transmembrane region" description="Helical" evidence="4">
    <location>
        <begin position="76"/>
        <end position="94"/>
    </location>
</feature>
<feature type="domain" description="Major facilitator superfamily (MFS) profile" evidence="5">
    <location>
        <begin position="1"/>
        <end position="388"/>
    </location>
</feature>
<keyword evidence="3 4" id="KW-0472">Membrane</keyword>
<keyword evidence="1 4" id="KW-0812">Transmembrane</keyword>